<dbReference type="InterPro" id="IPR050366">
    <property type="entry name" value="BP-dependent_transpt_permease"/>
</dbReference>
<feature type="region of interest" description="Disordered" evidence="8">
    <location>
        <begin position="1"/>
        <end position="20"/>
    </location>
</feature>
<evidence type="ECO:0000256" key="5">
    <source>
        <dbReference type="ARBA" id="ARBA00022989"/>
    </source>
</evidence>
<evidence type="ECO:0000313" key="11">
    <source>
        <dbReference type="Proteomes" id="UP000037688"/>
    </source>
</evidence>
<feature type="transmembrane region" description="Helical" evidence="7">
    <location>
        <begin position="173"/>
        <end position="190"/>
    </location>
</feature>
<dbReference type="InterPro" id="IPR035906">
    <property type="entry name" value="MetI-like_sf"/>
</dbReference>
<comment type="subcellular location">
    <subcellularLocation>
        <location evidence="1 7">Cell membrane</location>
        <topology evidence="1 7">Multi-pass membrane protein</topology>
    </subcellularLocation>
</comment>
<dbReference type="Pfam" id="PF12911">
    <property type="entry name" value="OppC_N"/>
    <property type="match status" value="1"/>
</dbReference>
<keyword evidence="4 7" id="KW-0812">Transmembrane</keyword>
<dbReference type="EMBL" id="LITU01000059">
    <property type="protein sequence ID" value="KOY15633.1"/>
    <property type="molecule type" value="Genomic_DNA"/>
</dbReference>
<keyword evidence="5 7" id="KW-1133">Transmembrane helix</keyword>
<gene>
    <name evidence="10" type="ORF">AMS66_13145</name>
</gene>
<keyword evidence="11" id="KW-1185">Reference proteome</keyword>
<organism evidence="10 11">
    <name type="scientific">Paenibacillus xylanivorans</name>
    <dbReference type="NCBI Taxonomy" id="1705561"/>
    <lineage>
        <taxon>Bacteria</taxon>
        <taxon>Bacillati</taxon>
        <taxon>Bacillota</taxon>
        <taxon>Bacilli</taxon>
        <taxon>Bacillales</taxon>
        <taxon>Paenibacillaceae</taxon>
        <taxon>Paenibacillus</taxon>
    </lineage>
</organism>
<dbReference type="GO" id="GO:0055085">
    <property type="term" value="P:transmembrane transport"/>
    <property type="evidence" value="ECO:0007669"/>
    <property type="project" value="InterPro"/>
</dbReference>
<feature type="transmembrane region" description="Helical" evidence="7">
    <location>
        <begin position="225"/>
        <end position="254"/>
    </location>
</feature>
<evidence type="ECO:0000256" key="6">
    <source>
        <dbReference type="ARBA" id="ARBA00023136"/>
    </source>
</evidence>
<protein>
    <submittedName>
        <fullName evidence="10">Diguanylate cyclase</fullName>
    </submittedName>
</protein>
<dbReference type="SUPFAM" id="SSF161098">
    <property type="entry name" value="MetI-like"/>
    <property type="match status" value="1"/>
</dbReference>
<feature type="transmembrane region" description="Helical" evidence="7">
    <location>
        <begin position="45"/>
        <end position="68"/>
    </location>
</feature>
<keyword evidence="2 7" id="KW-0813">Transport</keyword>
<dbReference type="AlphaFoldDB" id="A0A0M9BN83"/>
<evidence type="ECO:0000256" key="8">
    <source>
        <dbReference type="SAM" id="MobiDB-lite"/>
    </source>
</evidence>
<dbReference type="InterPro" id="IPR025966">
    <property type="entry name" value="OppC_N"/>
</dbReference>
<dbReference type="PANTHER" id="PTHR43386">
    <property type="entry name" value="OLIGOPEPTIDE TRANSPORT SYSTEM PERMEASE PROTEIN APPC"/>
    <property type="match status" value="1"/>
</dbReference>
<feature type="compositionally biased region" description="Low complexity" evidence="8">
    <location>
        <begin position="1"/>
        <end position="16"/>
    </location>
</feature>
<comment type="caution">
    <text evidence="10">The sequence shown here is derived from an EMBL/GenBank/DDBJ whole genome shotgun (WGS) entry which is preliminary data.</text>
</comment>
<evidence type="ECO:0000256" key="3">
    <source>
        <dbReference type="ARBA" id="ARBA00022475"/>
    </source>
</evidence>
<keyword evidence="3" id="KW-1003">Cell membrane</keyword>
<evidence type="ECO:0000256" key="2">
    <source>
        <dbReference type="ARBA" id="ARBA00022448"/>
    </source>
</evidence>
<dbReference type="PROSITE" id="PS50928">
    <property type="entry name" value="ABC_TM1"/>
    <property type="match status" value="1"/>
</dbReference>
<evidence type="ECO:0000256" key="7">
    <source>
        <dbReference type="RuleBase" id="RU363032"/>
    </source>
</evidence>
<feature type="domain" description="ABC transmembrane type-1" evidence="9">
    <location>
        <begin position="108"/>
        <end position="297"/>
    </location>
</feature>
<dbReference type="InterPro" id="IPR000515">
    <property type="entry name" value="MetI-like"/>
</dbReference>
<reference evidence="10 11" key="1">
    <citation type="submission" date="2015-08" db="EMBL/GenBank/DDBJ databases">
        <title>Draft genome sequence of cellulolytic and xylanolytic Paenibacillus sp. A59, isolated from a decaying forest soil from Patagonia, Argentina.</title>
        <authorList>
            <person name="Ghio S."/>
            <person name="Caceres A.M."/>
            <person name="Talia P."/>
            <person name="Grasso D."/>
            <person name="Campos E."/>
        </authorList>
    </citation>
    <scope>NUCLEOTIDE SEQUENCE [LARGE SCALE GENOMIC DNA]</scope>
    <source>
        <strain evidence="10 11">A59</strain>
    </source>
</reference>
<proteinExistence type="inferred from homology"/>
<name>A0A0M9BN83_9BACL</name>
<evidence type="ECO:0000256" key="1">
    <source>
        <dbReference type="ARBA" id="ARBA00004651"/>
    </source>
</evidence>
<accession>A0A0M9BN83</accession>
<feature type="transmembrane region" description="Helical" evidence="7">
    <location>
        <begin position="150"/>
        <end position="167"/>
    </location>
</feature>
<evidence type="ECO:0000256" key="4">
    <source>
        <dbReference type="ARBA" id="ARBA00022692"/>
    </source>
</evidence>
<evidence type="ECO:0000313" key="10">
    <source>
        <dbReference type="EMBL" id="KOY15633.1"/>
    </source>
</evidence>
<sequence length="310" mass="33756">MTLSGTNNNNNETANTGLDSQAALKSQESVSLFKDAMYRLATNKAAMISLAVLVLVVIFSMIGPTSLFSSYNYYSNDLLNANAAPSAEHWFGTDELGRDVWVRTWVGARVSLTVGLAAALIDLVIGVIYGAIMGFYGGRVDGIMNKFSEILYSLPYMLVVILLLVVLEPSLTTIIIALTITGWISMSWIVRGEIMQLKNRDFILAARSMGASTGRQLFRHLLPNAIGPILVTLTLSIPNAIFAEAFLSFLGLGVSAPKSSLGSMINDALTGWTLYPWRMWFPAGLMVMTMLAFNLLGDGLRDALDPKLRK</sequence>
<comment type="similarity">
    <text evidence="7">Belongs to the binding-protein-dependent transport system permease family.</text>
</comment>
<dbReference type="GO" id="GO:0005886">
    <property type="term" value="C:plasma membrane"/>
    <property type="evidence" value="ECO:0007669"/>
    <property type="project" value="UniProtKB-SubCell"/>
</dbReference>
<feature type="transmembrane region" description="Helical" evidence="7">
    <location>
        <begin position="114"/>
        <end position="138"/>
    </location>
</feature>
<dbReference type="Pfam" id="PF00528">
    <property type="entry name" value="BPD_transp_1"/>
    <property type="match status" value="1"/>
</dbReference>
<dbReference type="Gene3D" id="1.10.3720.10">
    <property type="entry name" value="MetI-like"/>
    <property type="match status" value="1"/>
</dbReference>
<evidence type="ECO:0000259" key="9">
    <source>
        <dbReference type="PROSITE" id="PS50928"/>
    </source>
</evidence>
<dbReference type="PANTHER" id="PTHR43386:SF22">
    <property type="entry name" value="OLIGOPEPTIDE TRANSPORT SYSTEM PERMEASE PROTEIN OPPC"/>
    <property type="match status" value="1"/>
</dbReference>
<dbReference type="Proteomes" id="UP000037688">
    <property type="component" value="Unassembled WGS sequence"/>
</dbReference>
<dbReference type="CDD" id="cd06261">
    <property type="entry name" value="TM_PBP2"/>
    <property type="match status" value="1"/>
</dbReference>
<dbReference type="PATRIC" id="fig|1705561.3.peg.2537"/>
<feature type="transmembrane region" description="Helical" evidence="7">
    <location>
        <begin position="279"/>
        <end position="300"/>
    </location>
</feature>
<keyword evidence="6 7" id="KW-0472">Membrane</keyword>